<evidence type="ECO:0000313" key="10">
    <source>
        <dbReference type="EMBL" id="WXB94549.1"/>
    </source>
</evidence>
<reference evidence="10 11" key="1">
    <citation type="submission" date="2024-02" db="EMBL/GenBank/DDBJ databases">
        <title>Seven novel Bacillus-like species.</title>
        <authorList>
            <person name="Liu G."/>
        </authorList>
    </citation>
    <scope>NUCLEOTIDE SEQUENCE [LARGE SCALE GENOMIC DNA]</scope>
    <source>
        <strain evidence="10 11">FJAT-52991</strain>
    </source>
</reference>
<comment type="catalytic activity">
    <reaction evidence="1">
        <text>Hydrolysis of (1-&gt;4)-beta-D-glucosidic linkages in beta-D-glucans containing (1-&gt;3)- and (1-&gt;4)-bonds.</text>
        <dbReference type="EC" id="3.2.1.73"/>
    </reaction>
</comment>
<dbReference type="InterPro" id="IPR008264">
    <property type="entry name" value="Beta_glucanase"/>
</dbReference>
<dbReference type="RefSeq" id="WP_338754303.1">
    <property type="nucleotide sequence ID" value="NZ_CP147404.1"/>
</dbReference>
<evidence type="ECO:0000313" key="11">
    <source>
        <dbReference type="Proteomes" id="UP001387364"/>
    </source>
</evidence>
<protein>
    <recommendedName>
        <fullName evidence="3">Beta-glucanase</fullName>
        <ecNumber evidence="2">3.2.1.73</ecNumber>
    </recommendedName>
    <alternativeName>
        <fullName evidence="8">1,3-1,4-beta-D-glucan 4-glucanohydrolase</fullName>
    </alternativeName>
    <alternativeName>
        <fullName evidence="7">Endo-beta-1,3-1,4 glucanase</fullName>
    </alternativeName>
    <alternativeName>
        <fullName evidence="6">Lichenase</fullName>
    </alternativeName>
</protein>
<keyword evidence="5" id="KW-0326">Glycosidase</keyword>
<evidence type="ECO:0000256" key="2">
    <source>
        <dbReference type="ARBA" id="ARBA00012690"/>
    </source>
</evidence>
<dbReference type="InterPro" id="IPR000757">
    <property type="entry name" value="Beta-glucanase-like"/>
</dbReference>
<keyword evidence="4" id="KW-0378">Hydrolase</keyword>
<evidence type="ECO:0000256" key="8">
    <source>
        <dbReference type="ARBA" id="ARBA00031665"/>
    </source>
</evidence>
<dbReference type="Proteomes" id="UP001387364">
    <property type="component" value="Chromosome"/>
</dbReference>
<dbReference type="PANTHER" id="PTHR31062">
    <property type="entry name" value="XYLOGLUCAN ENDOTRANSGLUCOSYLASE/HYDROLASE PROTEIN 8-RELATED"/>
    <property type="match status" value="1"/>
</dbReference>
<dbReference type="SUPFAM" id="SSF49899">
    <property type="entry name" value="Concanavalin A-like lectins/glucanases"/>
    <property type="match status" value="1"/>
</dbReference>
<keyword evidence="11" id="KW-1185">Reference proteome</keyword>
<dbReference type="Pfam" id="PF00722">
    <property type="entry name" value="Glyco_hydro_16"/>
    <property type="match status" value="1"/>
</dbReference>
<dbReference type="PROSITE" id="PS51762">
    <property type="entry name" value="GH16_2"/>
    <property type="match status" value="1"/>
</dbReference>
<feature type="domain" description="GH16" evidence="9">
    <location>
        <begin position="25"/>
        <end position="225"/>
    </location>
</feature>
<evidence type="ECO:0000256" key="7">
    <source>
        <dbReference type="ARBA" id="ARBA00029771"/>
    </source>
</evidence>
<evidence type="ECO:0000256" key="1">
    <source>
        <dbReference type="ARBA" id="ARBA00000481"/>
    </source>
</evidence>
<evidence type="ECO:0000256" key="5">
    <source>
        <dbReference type="ARBA" id="ARBA00023295"/>
    </source>
</evidence>
<sequence>MKSKLWIFMLVLFVVVVAINSSWIKNWMLLNTSRTVEDFETFDSTRWEVREEFPLGHGYLLADQVSHQPGKVVLSLSDQEGNGGEIRTRETFQYGRFEATIQVADAPGSITGFFLYAPPDLYHEIDIEIWNDSSGKVLFTVYKDGKEAKQATYQLPFDPTKDAHRYRIDVLPNEVSFYIDGEAVQSWKGQFSSKKMQLMINSWYPTWLNKQVAKQPKTTIEQVSY</sequence>
<dbReference type="PRINTS" id="PR00737">
    <property type="entry name" value="GLHYDRLASE16"/>
</dbReference>
<evidence type="ECO:0000259" key="9">
    <source>
        <dbReference type="PROSITE" id="PS51762"/>
    </source>
</evidence>
<organism evidence="10 11">
    <name type="scientific">Bacillus kandeliae</name>
    <dbReference type="NCBI Taxonomy" id="3129297"/>
    <lineage>
        <taxon>Bacteria</taxon>
        <taxon>Bacillati</taxon>
        <taxon>Bacillota</taxon>
        <taxon>Bacilli</taxon>
        <taxon>Bacillales</taxon>
        <taxon>Bacillaceae</taxon>
        <taxon>Bacillus</taxon>
    </lineage>
</organism>
<accession>A0ABZ2NAJ0</accession>
<gene>
    <name evidence="10" type="ORF">WDJ61_07960</name>
</gene>
<evidence type="ECO:0000256" key="3">
    <source>
        <dbReference type="ARBA" id="ARBA00014569"/>
    </source>
</evidence>
<dbReference type="EMBL" id="CP147404">
    <property type="protein sequence ID" value="WXB94549.1"/>
    <property type="molecule type" value="Genomic_DNA"/>
</dbReference>
<evidence type="ECO:0000256" key="6">
    <source>
        <dbReference type="ARBA" id="ARBA00029722"/>
    </source>
</evidence>
<name>A0ABZ2NAJ0_9BACI</name>
<dbReference type="InterPro" id="IPR013320">
    <property type="entry name" value="ConA-like_dom_sf"/>
</dbReference>
<dbReference type="Gene3D" id="2.60.120.200">
    <property type="match status" value="1"/>
</dbReference>
<dbReference type="InterPro" id="IPR044791">
    <property type="entry name" value="Beta-glucanase/XTH"/>
</dbReference>
<proteinExistence type="predicted"/>
<dbReference type="EC" id="3.2.1.73" evidence="2"/>
<evidence type="ECO:0000256" key="4">
    <source>
        <dbReference type="ARBA" id="ARBA00022801"/>
    </source>
</evidence>